<proteinExistence type="predicted"/>
<organism evidence="1 2">
    <name type="scientific">Psylliodes chrysocephalus</name>
    <dbReference type="NCBI Taxonomy" id="3402493"/>
    <lineage>
        <taxon>Eukaryota</taxon>
        <taxon>Metazoa</taxon>
        <taxon>Ecdysozoa</taxon>
        <taxon>Arthropoda</taxon>
        <taxon>Hexapoda</taxon>
        <taxon>Insecta</taxon>
        <taxon>Pterygota</taxon>
        <taxon>Neoptera</taxon>
        <taxon>Endopterygota</taxon>
        <taxon>Coleoptera</taxon>
        <taxon>Polyphaga</taxon>
        <taxon>Cucujiformia</taxon>
        <taxon>Chrysomeloidea</taxon>
        <taxon>Chrysomelidae</taxon>
        <taxon>Galerucinae</taxon>
        <taxon>Alticini</taxon>
        <taxon>Psylliodes</taxon>
    </lineage>
</organism>
<evidence type="ECO:0000313" key="2">
    <source>
        <dbReference type="Proteomes" id="UP001153636"/>
    </source>
</evidence>
<accession>A0A9P0CTJ9</accession>
<sequence>MCPFKSRPMKERTVHSGMPRMIEYRKSYNGACTSSVVIPPRRKSRNIDLLPPCQFEVPSLKYNEKLPIFLKKFQDLQELKRFCKPNACKYFENLPYNHTTEDEDA</sequence>
<name>A0A9P0CTJ9_9CUCU</name>
<reference evidence="1" key="1">
    <citation type="submission" date="2022-01" db="EMBL/GenBank/DDBJ databases">
        <authorList>
            <person name="King R."/>
        </authorList>
    </citation>
    <scope>NUCLEOTIDE SEQUENCE</scope>
</reference>
<protein>
    <submittedName>
        <fullName evidence="1">Uncharacterized protein</fullName>
    </submittedName>
</protein>
<dbReference type="AlphaFoldDB" id="A0A9P0CTJ9"/>
<dbReference type="EMBL" id="OV651814">
    <property type="protein sequence ID" value="CAH1105625.1"/>
    <property type="molecule type" value="Genomic_DNA"/>
</dbReference>
<evidence type="ECO:0000313" key="1">
    <source>
        <dbReference type="EMBL" id="CAH1105625.1"/>
    </source>
</evidence>
<dbReference type="Proteomes" id="UP001153636">
    <property type="component" value="Chromosome 2"/>
</dbReference>
<gene>
    <name evidence="1" type="ORF">PSYICH_LOCUS6616</name>
</gene>
<dbReference type="OrthoDB" id="6755725at2759"/>
<keyword evidence="2" id="KW-1185">Reference proteome</keyword>